<keyword evidence="2" id="KW-1185">Reference proteome</keyword>
<name>A0A1D8AVA6_9BACT</name>
<protein>
    <recommendedName>
        <fullName evidence="3">TIGR03067 domain-containing protein</fullName>
    </recommendedName>
</protein>
<evidence type="ECO:0008006" key="3">
    <source>
        <dbReference type="Google" id="ProtNLM"/>
    </source>
</evidence>
<dbReference type="STRING" id="1838286.Verru16b_01907"/>
<dbReference type="Proteomes" id="UP000095228">
    <property type="component" value="Chromosome"/>
</dbReference>
<dbReference type="NCBIfam" id="TIGR03067">
    <property type="entry name" value="Planc_TIGR03067"/>
    <property type="match status" value="1"/>
</dbReference>
<evidence type="ECO:0000313" key="1">
    <source>
        <dbReference type="EMBL" id="AOS44838.1"/>
    </source>
</evidence>
<accession>A0A1D8AVA6</accession>
<dbReference type="RefSeq" id="WP_069962049.1">
    <property type="nucleotide sequence ID" value="NZ_CP016094.1"/>
</dbReference>
<sequence length="120" mass="12971">MNHSLEGIWQPLYAELGGEEAPKMMLEKMEIELTAGQYAVRFGGHTADRGTYTIDADGHLSLHGVDGPNAGKTIPGIFKFAGEALSICYGLGGARPEKFHTGEDPELYLVNYTRKVAGSE</sequence>
<reference evidence="1 2" key="1">
    <citation type="submission" date="2016-06" db="EMBL/GenBank/DDBJ databases">
        <title>Three novel species with peptidoglycan cell walls form the new genus Lacunisphaera gen. nov. in the family Opitutaceae of the verrucomicrobial subdivision 4.</title>
        <authorList>
            <person name="Rast P."/>
            <person name="Gloeckner I."/>
            <person name="Jogler M."/>
            <person name="Boedeker C."/>
            <person name="Jeske O."/>
            <person name="Wiegand S."/>
            <person name="Reinhardt R."/>
            <person name="Schumann P."/>
            <person name="Rohde M."/>
            <person name="Spring S."/>
            <person name="Gloeckner F.O."/>
            <person name="Jogler C."/>
        </authorList>
    </citation>
    <scope>NUCLEOTIDE SEQUENCE [LARGE SCALE GENOMIC DNA]</scope>
    <source>
        <strain evidence="1 2">IG16b</strain>
    </source>
</reference>
<evidence type="ECO:0000313" key="2">
    <source>
        <dbReference type="Proteomes" id="UP000095228"/>
    </source>
</evidence>
<dbReference type="InterPro" id="IPR017504">
    <property type="entry name" value="CHP03067_Planctomycetes"/>
</dbReference>
<organism evidence="1 2">
    <name type="scientific">Lacunisphaera limnophila</name>
    <dbReference type="NCBI Taxonomy" id="1838286"/>
    <lineage>
        <taxon>Bacteria</taxon>
        <taxon>Pseudomonadati</taxon>
        <taxon>Verrucomicrobiota</taxon>
        <taxon>Opitutia</taxon>
        <taxon>Opitutales</taxon>
        <taxon>Opitutaceae</taxon>
        <taxon>Lacunisphaera</taxon>
    </lineage>
</organism>
<dbReference type="KEGG" id="obg:Verru16b_01907"/>
<dbReference type="AlphaFoldDB" id="A0A1D8AVA6"/>
<dbReference type="EMBL" id="CP016094">
    <property type="protein sequence ID" value="AOS44838.1"/>
    <property type="molecule type" value="Genomic_DNA"/>
</dbReference>
<dbReference type="OrthoDB" id="195368at2"/>
<gene>
    <name evidence="1" type="ORF">Verru16b_01907</name>
</gene>
<proteinExistence type="predicted"/>